<dbReference type="RefSeq" id="WP_332077565.1">
    <property type="nucleotide sequence ID" value="NZ_JAZHBM010000001.1"/>
</dbReference>
<gene>
    <name evidence="1" type="ORF">V3391_06445</name>
</gene>
<evidence type="ECO:0000313" key="1">
    <source>
        <dbReference type="EMBL" id="MEF3081851.1"/>
    </source>
</evidence>
<organism evidence="1 2">
    <name type="scientific">Luteimonas flava</name>
    <dbReference type="NCBI Taxonomy" id="3115822"/>
    <lineage>
        <taxon>Bacteria</taxon>
        <taxon>Pseudomonadati</taxon>
        <taxon>Pseudomonadota</taxon>
        <taxon>Gammaproteobacteria</taxon>
        <taxon>Lysobacterales</taxon>
        <taxon>Lysobacteraceae</taxon>
        <taxon>Luteimonas</taxon>
    </lineage>
</organism>
<dbReference type="EMBL" id="JAZHBM010000001">
    <property type="protein sequence ID" value="MEF3081851.1"/>
    <property type="molecule type" value="Genomic_DNA"/>
</dbReference>
<reference evidence="1 2" key="1">
    <citation type="submission" date="2024-01" db="EMBL/GenBank/DDBJ databases">
        <title>Novel species of the genus Luteimonas isolated from rivers.</title>
        <authorList>
            <person name="Lu H."/>
        </authorList>
    </citation>
    <scope>NUCLEOTIDE SEQUENCE [LARGE SCALE GENOMIC DNA]</scope>
    <source>
        <strain evidence="1 2">SMYT11W</strain>
    </source>
</reference>
<proteinExistence type="predicted"/>
<protein>
    <submittedName>
        <fullName evidence="1">Uncharacterized protein</fullName>
    </submittedName>
</protein>
<comment type="caution">
    <text evidence="1">The sequence shown here is derived from an EMBL/GenBank/DDBJ whole genome shotgun (WGS) entry which is preliminary data.</text>
</comment>
<keyword evidence="2" id="KW-1185">Reference proteome</keyword>
<name>A0ABU7WD04_9GAMM</name>
<sequence length="99" mass="11150">MDTNAQQQIRRAGDELVAWVANYDAQGRTYRQFWRDYSVAAGAFDALTRRDDLSDDVMDLVCTVRDFPILLGFEPEALAERPSLDDLVIGKQRFPGAPA</sequence>
<accession>A0ABU7WD04</accession>
<evidence type="ECO:0000313" key="2">
    <source>
        <dbReference type="Proteomes" id="UP001358324"/>
    </source>
</evidence>
<dbReference type="Proteomes" id="UP001358324">
    <property type="component" value="Unassembled WGS sequence"/>
</dbReference>